<dbReference type="AlphaFoldDB" id="A0A5J4X716"/>
<name>A0A5J4X716_9EUKA</name>
<dbReference type="EMBL" id="SNRW01000156">
    <property type="protein sequence ID" value="KAA6402978.1"/>
    <property type="molecule type" value="Genomic_DNA"/>
</dbReference>
<dbReference type="Proteomes" id="UP000324800">
    <property type="component" value="Unassembled WGS sequence"/>
</dbReference>
<protein>
    <submittedName>
        <fullName evidence="1">Uncharacterized protein</fullName>
    </submittedName>
</protein>
<evidence type="ECO:0000313" key="2">
    <source>
        <dbReference type="Proteomes" id="UP000324800"/>
    </source>
</evidence>
<proteinExistence type="predicted"/>
<evidence type="ECO:0000313" key="1">
    <source>
        <dbReference type="EMBL" id="KAA6402978.1"/>
    </source>
</evidence>
<gene>
    <name evidence="1" type="ORF">EZS28_001495</name>
</gene>
<accession>A0A5J4X716</accession>
<reference evidence="1 2" key="1">
    <citation type="submission" date="2019-03" db="EMBL/GenBank/DDBJ databases">
        <title>Single cell metagenomics reveals metabolic interactions within the superorganism composed of flagellate Streblomastix strix and complex community of Bacteroidetes bacteria on its surface.</title>
        <authorList>
            <person name="Treitli S.C."/>
            <person name="Kolisko M."/>
            <person name="Husnik F."/>
            <person name="Keeling P."/>
            <person name="Hampl V."/>
        </authorList>
    </citation>
    <scope>NUCLEOTIDE SEQUENCE [LARGE SCALE GENOMIC DNA]</scope>
    <source>
        <strain evidence="1">ST1C</strain>
    </source>
</reference>
<organism evidence="1 2">
    <name type="scientific">Streblomastix strix</name>
    <dbReference type="NCBI Taxonomy" id="222440"/>
    <lineage>
        <taxon>Eukaryota</taxon>
        <taxon>Metamonada</taxon>
        <taxon>Preaxostyla</taxon>
        <taxon>Oxymonadida</taxon>
        <taxon>Streblomastigidae</taxon>
        <taxon>Streblomastix</taxon>
    </lineage>
</organism>
<sequence>MSLFHTLLCILPPVPHYILQAAHSLSQSFSQHEGGGDWRVDLGWDCVQLSCQSNMERGQCKQLLWDVGVWLMEVKGVRQRVLKLIEDEERFKEQNEKDQVKIVQKNDNSQDDNFNLLNNRSKNNDFQACIICSLQRGNIEIDSSEKDKQNIKDDEIPFWQRYGLADVEEPMNTAAIIGWCVEHAASELLGVLEVDVVMHNPYALAPAEELLLQKEEAILHERKKAHKQQFQKLHEQRLNFNLLISVALLFCLGQSTRGTVF</sequence>
<comment type="caution">
    <text evidence="1">The sequence shown here is derived from an EMBL/GenBank/DDBJ whole genome shotgun (WGS) entry which is preliminary data.</text>
</comment>